<dbReference type="GeneTree" id="ENSGT00940000153097"/>
<dbReference type="SMART" id="SM01379">
    <property type="entry name" value="GAGE"/>
    <property type="match status" value="1"/>
</dbReference>
<organism evidence="4 5">
    <name type="scientific">Mandrillus leucophaeus</name>
    <name type="common">Drill</name>
    <name type="synonym">Papio leucophaeus</name>
    <dbReference type="NCBI Taxonomy" id="9568"/>
    <lineage>
        <taxon>Eukaryota</taxon>
        <taxon>Metazoa</taxon>
        <taxon>Chordata</taxon>
        <taxon>Craniata</taxon>
        <taxon>Vertebrata</taxon>
        <taxon>Euteleostomi</taxon>
        <taxon>Mammalia</taxon>
        <taxon>Eutheria</taxon>
        <taxon>Euarchontoglires</taxon>
        <taxon>Primates</taxon>
        <taxon>Haplorrhini</taxon>
        <taxon>Catarrhini</taxon>
        <taxon>Cercopithecidae</taxon>
        <taxon>Cercopithecinae</taxon>
        <taxon>Mandrillus</taxon>
    </lineage>
</organism>
<dbReference type="Pfam" id="PF05831">
    <property type="entry name" value="GAGE"/>
    <property type="match status" value="1"/>
</dbReference>
<dbReference type="Ensembl" id="ENSMLET00000030685.1">
    <property type="protein sequence ID" value="ENSMLEP00000007377.1"/>
    <property type="gene ID" value="ENSMLEG00000027708.1"/>
</dbReference>
<dbReference type="InterPro" id="IPR031320">
    <property type="entry name" value="GAGE"/>
</dbReference>
<dbReference type="InterPro" id="IPR008625">
    <property type="entry name" value="GAGE_fam"/>
</dbReference>
<evidence type="ECO:0000256" key="2">
    <source>
        <dbReference type="SAM" id="MobiDB-lite"/>
    </source>
</evidence>
<evidence type="ECO:0000256" key="1">
    <source>
        <dbReference type="ARBA" id="ARBA00007043"/>
    </source>
</evidence>
<evidence type="ECO:0000313" key="4">
    <source>
        <dbReference type="Ensembl" id="ENSMLEP00000007377.1"/>
    </source>
</evidence>
<keyword evidence="5" id="KW-1185">Reference proteome</keyword>
<reference evidence="4" key="2">
    <citation type="submission" date="2025-09" db="UniProtKB">
        <authorList>
            <consortium name="Ensembl"/>
        </authorList>
    </citation>
    <scope>IDENTIFICATION</scope>
</reference>
<dbReference type="PANTHER" id="PTHR14047:SF33">
    <property type="entry name" value="X ANTIGEN FAMILY MEMBER 5"/>
    <property type="match status" value="1"/>
</dbReference>
<comment type="similarity">
    <text evidence="1">Belongs to the GAGE family.</text>
</comment>
<dbReference type="PANTHER" id="PTHR14047">
    <property type="entry name" value="P ANTIGEN FAMILY MEMBER 5-RELATED"/>
    <property type="match status" value="1"/>
</dbReference>
<evidence type="ECO:0000313" key="5">
    <source>
        <dbReference type="Proteomes" id="UP000233140"/>
    </source>
</evidence>
<accession>A0A2K5XVN8</accession>
<reference evidence="4" key="1">
    <citation type="submission" date="2025-08" db="UniProtKB">
        <authorList>
            <consortium name="Ensembl"/>
        </authorList>
    </citation>
    <scope>IDENTIFICATION</scope>
</reference>
<feature type="domain" description="GAGE" evidence="3">
    <location>
        <begin position="1"/>
        <end position="85"/>
    </location>
</feature>
<name>A0A2K5XVN8_MANLE</name>
<feature type="region of interest" description="Disordered" evidence="2">
    <location>
        <begin position="1"/>
        <end position="85"/>
    </location>
</feature>
<sequence>PIQYVHETPEKLEPPTQSQDPAPAQERKDKGASAAQGPELQADSQELVQLKTGCERGDGPDMKGMCLSNPEPGKLPEEGEGRSQC</sequence>
<dbReference type="Proteomes" id="UP000233140">
    <property type="component" value="Unassembled WGS sequence"/>
</dbReference>
<dbReference type="OMA" id="YVHETPE"/>
<proteinExistence type="inferred from homology"/>
<protein>
    <recommendedName>
        <fullName evidence="3">GAGE domain-containing protein</fullName>
    </recommendedName>
</protein>
<evidence type="ECO:0000259" key="3">
    <source>
        <dbReference type="SMART" id="SM01379"/>
    </source>
</evidence>
<dbReference type="AlphaFoldDB" id="A0A2K5XVN8"/>
<feature type="compositionally biased region" description="Basic and acidic residues" evidence="2">
    <location>
        <begin position="74"/>
        <end position="85"/>
    </location>
</feature>